<feature type="compositionally biased region" description="Basic and acidic residues" evidence="7">
    <location>
        <begin position="128"/>
        <end position="138"/>
    </location>
</feature>
<feature type="compositionally biased region" description="Basic and acidic residues" evidence="7">
    <location>
        <begin position="1194"/>
        <end position="1205"/>
    </location>
</feature>
<evidence type="ECO:0000256" key="6">
    <source>
        <dbReference type="SAM" id="Coils"/>
    </source>
</evidence>
<feature type="compositionally biased region" description="Low complexity" evidence="7">
    <location>
        <begin position="225"/>
        <end position="246"/>
    </location>
</feature>
<keyword evidence="4 8" id="KW-1133">Transmembrane helix</keyword>
<evidence type="ECO:0008006" key="11">
    <source>
        <dbReference type="Google" id="ProtNLM"/>
    </source>
</evidence>
<dbReference type="EMBL" id="CVQH01020306">
    <property type="protein sequence ID" value="CRK26945.1"/>
    <property type="molecule type" value="Genomic_DNA"/>
</dbReference>
<name>A0A0G4LZF3_VERLO</name>
<evidence type="ECO:0000256" key="5">
    <source>
        <dbReference type="ARBA" id="ARBA00023136"/>
    </source>
</evidence>
<feature type="compositionally biased region" description="Polar residues" evidence="7">
    <location>
        <begin position="247"/>
        <end position="258"/>
    </location>
</feature>
<feature type="region of interest" description="Disordered" evidence="7">
    <location>
        <begin position="1056"/>
        <end position="1079"/>
    </location>
</feature>
<dbReference type="STRING" id="100787.A0A0G4LZF3"/>
<keyword evidence="5 8" id="KW-0472">Membrane</keyword>
<evidence type="ECO:0000256" key="2">
    <source>
        <dbReference type="ARBA" id="ARBA00009824"/>
    </source>
</evidence>
<dbReference type="PANTHER" id="PTHR17920:SF3">
    <property type="entry name" value="TRANSMEMBRANE AND COILED-COIL DOMAIN-CONTAINING PROTEIN 4"/>
    <property type="match status" value="1"/>
</dbReference>
<feature type="region of interest" description="Disordered" evidence="7">
    <location>
        <begin position="488"/>
        <end position="565"/>
    </location>
</feature>
<evidence type="ECO:0000313" key="9">
    <source>
        <dbReference type="EMBL" id="CRK26945.1"/>
    </source>
</evidence>
<accession>A0A0G4LZF3</accession>
<feature type="transmembrane region" description="Helical" evidence="8">
    <location>
        <begin position="655"/>
        <end position="679"/>
    </location>
</feature>
<reference evidence="9 10" key="1">
    <citation type="submission" date="2015-05" db="EMBL/GenBank/DDBJ databases">
        <authorList>
            <person name="Wang D.B."/>
            <person name="Wang M."/>
        </authorList>
    </citation>
    <scope>NUCLEOTIDE SEQUENCE [LARGE SCALE GENOMIC DNA]</scope>
    <source>
        <strain evidence="9">VL1</strain>
    </source>
</reference>
<feature type="transmembrane region" description="Helical" evidence="8">
    <location>
        <begin position="699"/>
        <end position="722"/>
    </location>
</feature>
<feature type="compositionally biased region" description="Basic and acidic residues" evidence="7">
    <location>
        <begin position="1229"/>
        <end position="1239"/>
    </location>
</feature>
<evidence type="ECO:0000256" key="1">
    <source>
        <dbReference type="ARBA" id="ARBA00004141"/>
    </source>
</evidence>
<gene>
    <name evidence="9" type="ORF">BN1708_000730</name>
</gene>
<dbReference type="Proteomes" id="UP000044602">
    <property type="component" value="Unassembled WGS sequence"/>
</dbReference>
<feature type="coiled-coil region" evidence="6">
    <location>
        <begin position="1007"/>
        <end position="1034"/>
    </location>
</feature>
<dbReference type="GO" id="GO:0016020">
    <property type="term" value="C:membrane"/>
    <property type="evidence" value="ECO:0007669"/>
    <property type="project" value="UniProtKB-SubCell"/>
</dbReference>
<organism evidence="9 10">
    <name type="scientific">Verticillium longisporum</name>
    <name type="common">Verticillium dahliae var. longisporum</name>
    <dbReference type="NCBI Taxonomy" id="100787"/>
    <lineage>
        <taxon>Eukaryota</taxon>
        <taxon>Fungi</taxon>
        <taxon>Dikarya</taxon>
        <taxon>Ascomycota</taxon>
        <taxon>Pezizomycotina</taxon>
        <taxon>Sordariomycetes</taxon>
        <taxon>Hypocreomycetidae</taxon>
        <taxon>Glomerellales</taxon>
        <taxon>Plectosphaerellaceae</taxon>
        <taxon>Verticillium</taxon>
    </lineage>
</organism>
<evidence type="ECO:0000256" key="3">
    <source>
        <dbReference type="ARBA" id="ARBA00022692"/>
    </source>
</evidence>
<dbReference type="AlphaFoldDB" id="A0A0G4LZF3"/>
<feature type="compositionally biased region" description="Acidic residues" evidence="7">
    <location>
        <begin position="287"/>
        <end position="297"/>
    </location>
</feature>
<proteinExistence type="inferred from homology"/>
<feature type="region of interest" description="Disordered" evidence="7">
    <location>
        <begin position="1"/>
        <end position="51"/>
    </location>
</feature>
<dbReference type="Pfam" id="PF05277">
    <property type="entry name" value="DUF726"/>
    <property type="match status" value="1"/>
</dbReference>
<dbReference type="InterPro" id="IPR007941">
    <property type="entry name" value="DUF726"/>
</dbReference>
<feature type="region of interest" description="Disordered" evidence="7">
    <location>
        <begin position="1099"/>
        <end position="1239"/>
    </location>
</feature>
<keyword evidence="3 8" id="KW-0812">Transmembrane</keyword>
<feature type="compositionally biased region" description="Polar residues" evidence="7">
    <location>
        <begin position="197"/>
        <end position="208"/>
    </location>
</feature>
<feature type="compositionally biased region" description="Polar residues" evidence="7">
    <location>
        <begin position="496"/>
        <end position="511"/>
    </location>
</feature>
<dbReference type="PANTHER" id="PTHR17920">
    <property type="entry name" value="TRANSMEMBRANE AND COILED-COIL DOMAIN-CONTAINING PROTEIN 4 TMCO4"/>
    <property type="match status" value="1"/>
</dbReference>
<evidence type="ECO:0000256" key="8">
    <source>
        <dbReference type="SAM" id="Phobius"/>
    </source>
</evidence>
<evidence type="ECO:0000313" key="10">
    <source>
        <dbReference type="Proteomes" id="UP000044602"/>
    </source>
</evidence>
<protein>
    <recommendedName>
        <fullName evidence="11">DUF726 domain protein</fullName>
    </recommendedName>
</protein>
<feature type="compositionally biased region" description="Polar residues" evidence="7">
    <location>
        <begin position="1207"/>
        <end position="1216"/>
    </location>
</feature>
<evidence type="ECO:0000256" key="4">
    <source>
        <dbReference type="ARBA" id="ARBA00022989"/>
    </source>
</evidence>
<keyword evidence="6" id="KW-0175">Coiled coil</keyword>
<comment type="similarity">
    <text evidence="2">Belongs to the TMCO4 family.</text>
</comment>
<keyword evidence="10" id="KW-1185">Reference proteome</keyword>
<dbReference type="SUPFAM" id="SSF53474">
    <property type="entry name" value="alpha/beta-Hydrolases"/>
    <property type="match status" value="1"/>
</dbReference>
<feature type="region of interest" description="Disordered" evidence="7">
    <location>
        <begin position="63"/>
        <end position="309"/>
    </location>
</feature>
<comment type="subcellular location">
    <subcellularLocation>
        <location evidence="1">Membrane</location>
        <topology evidence="1">Multi-pass membrane protein</topology>
    </subcellularLocation>
</comment>
<feature type="compositionally biased region" description="Low complexity" evidence="7">
    <location>
        <begin position="139"/>
        <end position="173"/>
    </location>
</feature>
<sequence>MAGPAESDSPTSPKPTSENQPSPTRQEKVGEAASKPSHAAPPVAEPVELDDFGLPVRKYIAPTIMPDEASNDASLTKPNEPETPPNGKASVVSAKPPAAPPSSTEASDDDDEFKDANSRAATPQPRVAVKEVTFEKEAAAPTPHATKPAVADVHATADDTSPSSTAPEAEASALPVEKEAEKVGTKLASTGAKPQLVETTGTKTTSGAQDAAGHTPETTAAEAKAGPVAQSSAPAASNSAPPTAASTQHARNVSSSSAAKGHERNTSAAGPGIAGFSHHQATTKEEDKEDEKEEDLGWQEMPSYAPYDIYDDDNKLVAKEHTEEDEAKEAYGYGGLGGAGRGYTRVIMDDDAESATSMDDNTKYLFKEVNGTSLTEEQDEQRDAVSQMQATKDLLTEGQRVAYVGLVRIEIFQLVRAAETIEQTRNSKKWVTLGAEATKMWGQKMMIRVYAHMDISAAEQVMVEQLADHGVIPSDLTPVLMANARVKNPMAGKKGSTVSTPADPNRSSMSLSAPKDALKSPTSPRSPAPPASAISPEDEEVAEPPPPYEAHPDGEMPDVKIPSDLPSSENLEIDLRWTVLCDLFLILIADSSYDARSRVLLERVGKSLQIDWLEIRKFEKRVTDALEMQQQAEKENWNEEDHLEVRRKDALKKRYVMMGLATVGGGLVIGLSAGILAPMIGVGLAAGLTTIGIGGTAPFLGGVGGAAIITTAAASSGGIVGVRAANRRTGAVKTFEYRPLHNNKRVNLIVTVSGWMTGKVDDVRLPFSTVDPIMGDLYSVLWEPEMLRSTGDTINILATEALTSGVQQVLANTLLTALMSALQLPVILTKLAYLIDNPWAVSLDRAWSAGLILADSLIDRNLGTRPITLVGYSIGARVIFSCLQELARRGAYGLVQNVYMFGSPVIVKKDEYIRAKSVVPGRFVNGYNRNDWILGYLFRLTHGGIRRVAGLAAVEDCPWCENMDVTDLVKGHMEYRKMMPRLLRECGWLVESDEFTEIEDPDPDNHGQRQRELINEIEEARKELEKEGQQAKKSRFSIFGRKKKMEKANWEIYEESNKAGGSASKTEVEGKDGQEGSNHGVLFDVDAIRAELAMEEMQVKELQSTLPPMKLDLSASPNPRDSLRGTRSADASSLSLRPSYDTRRVSEDPSPLGSSRGRIASPYYTDPDPYREDEVSMTFDTSFDDPPPRPPPPPKDDPPPTRPEYKSAQTVPNMTLNDPWADPDDEDFGKEKEMTMTFA</sequence>
<dbReference type="InterPro" id="IPR029058">
    <property type="entry name" value="AB_hydrolase_fold"/>
</dbReference>
<feature type="compositionally biased region" description="Polar residues" evidence="7">
    <location>
        <begin position="8"/>
        <end position="24"/>
    </location>
</feature>
<evidence type="ECO:0000256" key="7">
    <source>
        <dbReference type="SAM" id="MobiDB-lite"/>
    </source>
</evidence>